<reference evidence="2 3" key="1">
    <citation type="submission" date="2016-12" db="EMBL/GenBank/DDBJ databases">
        <title>Complete genome sequence of Clostridium kluyveri JZZ isolated from the pit mud of a Chinese flavor liquor-making factory.</title>
        <authorList>
            <person name="Wang Y."/>
        </authorList>
    </citation>
    <scope>NUCLEOTIDE SEQUENCE [LARGE SCALE GENOMIC DNA]</scope>
    <source>
        <strain evidence="2 3">JZZ</strain>
    </source>
</reference>
<dbReference type="Proteomes" id="UP000184604">
    <property type="component" value="Chromosome"/>
</dbReference>
<dbReference type="OrthoDB" id="1937422at2"/>
<name>A0A1L5F457_CLOKL</name>
<organism evidence="2 3">
    <name type="scientific">Clostridium kluyveri</name>
    <dbReference type="NCBI Taxonomy" id="1534"/>
    <lineage>
        <taxon>Bacteria</taxon>
        <taxon>Bacillati</taxon>
        <taxon>Bacillota</taxon>
        <taxon>Clostridia</taxon>
        <taxon>Eubacteriales</taxon>
        <taxon>Clostridiaceae</taxon>
        <taxon>Clostridium</taxon>
    </lineage>
</organism>
<evidence type="ECO:0000313" key="2">
    <source>
        <dbReference type="EMBL" id="APM37786.1"/>
    </source>
</evidence>
<accession>A0A1L5F457</accession>
<sequence>MLMSEQLKEKLRNEFMPLKNIKVFSNAFPVNIKIAFLKSLPKGIMGACGLILDFFEGRVNTDITQNNYMIVYASQKEIADEFRFTREYISHCINRMVESPLCPFIKIRQGLNKANYYIMAKKKELVDLLKQIYKAQQEEAKIKNAEKQDKQKKEYRKYSNGKTSTFNNFKQRTYDFDLLEKQLLGWEDIE</sequence>
<evidence type="ECO:0000256" key="1">
    <source>
        <dbReference type="SAM" id="Coils"/>
    </source>
</evidence>
<keyword evidence="1" id="KW-0175">Coiled coil</keyword>
<dbReference type="EMBL" id="CP018335">
    <property type="protein sequence ID" value="APM37786.1"/>
    <property type="molecule type" value="Genomic_DNA"/>
</dbReference>
<gene>
    <name evidence="2" type="ORF">BS101_03015</name>
</gene>
<protein>
    <submittedName>
        <fullName evidence="2">Uncharacterized protein</fullName>
    </submittedName>
</protein>
<feature type="coiled-coil region" evidence="1">
    <location>
        <begin position="118"/>
        <end position="155"/>
    </location>
</feature>
<evidence type="ECO:0000313" key="3">
    <source>
        <dbReference type="Proteomes" id="UP000184604"/>
    </source>
</evidence>
<proteinExistence type="predicted"/>
<dbReference type="AlphaFoldDB" id="A0A1L5F457"/>